<organism evidence="1 2">
    <name type="scientific">candidate division CSSED10-310 bacterium</name>
    <dbReference type="NCBI Taxonomy" id="2855610"/>
    <lineage>
        <taxon>Bacteria</taxon>
        <taxon>Bacteria division CSSED10-310</taxon>
    </lineage>
</organism>
<sequence length="239" mass="27909">MIKLNHSFQKITCPRHAIPLQLFIDEKNTPFSIITWYCEQCAGYWYEDFFIHEHTKFMKPSALDYRFYLNCPKCQEYTVFHACIPGCCNAHRCENCNTGLELKADLIQKGDRRIETPFPNQYHITDGWSTGVGYQNMLEEYVNLGFKSPNRKCIQHKKKLELLISDEKDAVSRSVWFCSRCPMIYFEHGFIKQPKFFRGLGQPGYECELCGGLDFDIISANVGQCLECKSIYQFKLIIV</sequence>
<evidence type="ECO:0008006" key="3">
    <source>
        <dbReference type="Google" id="ProtNLM"/>
    </source>
</evidence>
<evidence type="ECO:0000313" key="2">
    <source>
        <dbReference type="Proteomes" id="UP001594351"/>
    </source>
</evidence>
<accession>A0ABV6YYJ7</accession>
<gene>
    <name evidence="1" type="ORF">ACFL27_13810</name>
</gene>
<proteinExistence type="predicted"/>
<dbReference type="EMBL" id="JBHPBY010000172">
    <property type="protein sequence ID" value="MFC1851267.1"/>
    <property type="molecule type" value="Genomic_DNA"/>
</dbReference>
<dbReference type="Proteomes" id="UP001594351">
    <property type="component" value="Unassembled WGS sequence"/>
</dbReference>
<name>A0ABV6YYJ7_UNCC1</name>
<protein>
    <recommendedName>
        <fullName evidence="3">Transcription factor zinc-finger domain-containing protein</fullName>
    </recommendedName>
</protein>
<comment type="caution">
    <text evidence="1">The sequence shown here is derived from an EMBL/GenBank/DDBJ whole genome shotgun (WGS) entry which is preliminary data.</text>
</comment>
<evidence type="ECO:0000313" key="1">
    <source>
        <dbReference type="EMBL" id="MFC1851267.1"/>
    </source>
</evidence>
<reference evidence="1 2" key="1">
    <citation type="submission" date="2024-09" db="EMBL/GenBank/DDBJ databases">
        <title>Laminarin stimulates single cell rates of sulfate reduction while oxygen inhibits transcriptomic activity in coastal marine sediment.</title>
        <authorList>
            <person name="Lindsay M."/>
            <person name="Orcutt B."/>
            <person name="Emerson D."/>
            <person name="Stepanauskas R."/>
            <person name="D'Angelo T."/>
        </authorList>
    </citation>
    <scope>NUCLEOTIDE SEQUENCE [LARGE SCALE GENOMIC DNA]</scope>
    <source>
        <strain evidence="1">SAG AM-311-K15</strain>
    </source>
</reference>
<keyword evidence="2" id="KW-1185">Reference proteome</keyword>